<dbReference type="Pfam" id="PF04151">
    <property type="entry name" value="PPC"/>
    <property type="match status" value="1"/>
</dbReference>
<keyword evidence="4" id="KW-1185">Reference proteome</keyword>
<dbReference type="InterPro" id="IPR007280">
    <property type="entry name" value="Peptidase_C_arc/bac"/>
</dbReference>
<feature type="region of interest" description="Disordered" evidence="1">
    <location>
        <begin position="96"/>
        <end position="127"/>
    </location>
</feature>
<name>A0A017HIL4_9RHOB</name>
<evidence type="ECO:0000313" key="3">
    <source>
        <dbReference type="EMBL" id="EYD74352.1"/>
    </source>
</evidence>
<dbReference type="AlphaFoldDB" id="A0A017HIL4"/>
<dbReference type="STRING" id="442562.Rumeso_04037"/>
<protein>
    <recommendedName>
        <fullName evidence="2">Peptidase C-terminal archaeal/bacterial domain-containing protein</fullName>
    </recommendedName>
</protein>
<proteinExistence type="predicted"/>
<evidence type="ECO:0000256" key="1">
    <source>
        <dbReference type="SAM" id="MobiDB-lite"/>
    </source>
</evidence>
<dbReference type="EMBL" id="AOSK01000116">
    <property type="protein sequence ID" value="EYD74352.1"/>
    <property type="molecule type" value="Genomic_DNA"/>
</dbReference>
<evidence type="ECO:0000259" key="2">
    <source>
        <dbReference type="Pfam" id="PF04151"/>
    </source>
</evidence>
<sequence length="377" mass="39930">MALVLQNNEYVALFSTSAPTQVRIEAQGRGAGDPQIELRDESGAVVASDDDSGGNGAARSETQLQPGRYCLSMKSYDGSPMTGFVRVGRTDQEALTTGMDQPAQPTQPTDQPADMPMDTPVGPSAPGGTCDSSVISAYISDAPLDMQIGAAPVTVTASVDQTPYWGFTLNAPTAISITAENEAADPSITLYDSYGSYLSENDDWDGLDSRIDMSSPLQPGTYCIAMNALSDTSQPITVSVSAYDAQAAQIDMYDRGEAAPPLDGSYPITALGPLSTRLRQDAQTTDTATWFSFDVSEPGLVLIEAVTNGQGDPELRLFDDFGRQLAYNDDKDSSGGSLDSLVTARVTPGTYLVAVRQLGEGTQALTRLLLERYVPAQ</sequence>
<gene>
    <name evidence="3" type="ORF">Rumeso_04037</name>
</gene>
<reference evidence="3 4" key="1">
    <citation type="submission" date="2013-02" db="EMBL/GenBank/DDBJ databases">
        <authorList>
            <person name="Fiebig A."/>
            <person name="Goeker M."/>
            <person name="Klenk H.-P.P."/>
        </authorList>
    </citation>
    <scope>NUCLEOTIDE SEQUENCE [LARGE SCALE GENOMIC DNA]</scope>
    <source>
        <strain evidence="3 4">DSM 19309</strain>
    </source>
</reference>
<dbReference type="Gene3D" id="2.60.120.380">
    <property type="match status" value="3"/>
</dbReference>
<organism evidence="3 4">
    <name type="scientific">Rubellimicrobium mesophilum DSM 19309</name>
    <dbReference type="NCBI Taxonomy" id="442562"/>
    <lineage>
        <taxon>Bacteria</taxon>
        <taxon>Pseudomonadati</taxon>
        <taxon>Pseudomonadota</taxon>
        <taxon>Alphaproteobacteria</taxon>
        <taxon>Rhodobacterales</taxon>
        <taxon>Roseobacteraceae</taxon>
        <taxon>Rubellimicrobium</taxon>
    </lineage>
</organism>
<accession>A0A017HIL4</accession>
<evidence type="ECO:0000313" key="4">
    <source>
        <dbReference type="Proteomes" id="UP000019666"/>
    </source>
</evidence>
<comment type="caution">
    <text evidence="3">The sequence shown here is derived from an EMBL/GenBank/DDBJ whole genome shotgun (WGS) entry which is preliminary data.</text>
</comment>
<dbReference type="NCBIfam" id="NF038127">
    <property type="entry name" value="FDP_fam"/>
    <property type="match status" value="1"/>
</dbReference>
<dbReference type="RefSeq" id="WP_245639234.1">
    <property type="nucleotide sequence ID" value="NZ_KK088571.1"/>
</dbReference>
<dbReference type="HOGENOM" id="CLU_681212_0_0_5"/>
<feature type="domain" description="Peptidase C-terminal archaeal/bacterial" evidence="2">
    <location>
        <begin position="289"/>
        <end position="356"/>
    </location>
</feature>
<dbReference type="Proteomes" id="UP000019666">
    <property type="component" value="Unassembled WGS sequence"/>
</dbReference>
<feature type="compositionally biased region" description="Low complexity" evidence="1">
    <location>
        <begin position="99"/>
        <end position="116"/>
    </location>
</feature>
<dbReference type="PATRIC" id="fig|442562.3.peg.3982"/>